<dbReference type="InterPro" id="IPR039426">
    <property type="entry name" value="TonB-dep_rcpt-like"/>
</dbReference>
<evidence type="ECO:0000256" key="4">
    <source>
        <dbReference type="ARBA" id="ARBA00022692"/>
    </source>
</evidence>
<evidence type="ECO:0000256" key="7">
    <source>
        <dbReference type="ARBA" id="ARBA00023237"/>
    </source>
</evidence>
<evidence type="ECO:0000256" key="6">
    <source>
        <dbReference type="ARBA" id="ARBA00023136"/>
    </source>
</evidence>
<dbReference type="RefSeq" id="WP_105038971.1">
    <property type="nucleotide sequence ID" value="NZ_PPSL01000002.1"/>
</dbReference>
<dbReference type="Pfam" id="PF13715">
    <property type="entry name" value="CarbopepD_reg_2"/>
    <property type="match status" value="1"/>
</dbReference>
<keyword evidence="7 8" id="KW-0998">Cell outer membrane</keyword>
<feature type="domain" description="TonB-dependent receptor-like beta-barrel" evidence="11">
    <location>
        <begin position="443"/>
        <end position="906"/>
    </location>
</feature>
<reference evidence="13 14" key="1">
    <citation type="submission" date="2018-01" db="EMBL/GenBank/DDBJ databases">
        <title>A novel member of the phylum Bacteroidetes isolated from glacier ice.</title>
        <authorList>
            <person name="Liu Q."/>
            <person name="Xin Y.-H."/>
        </authorList>
    </citation>
    <scope>NUCLEOTIDE SEQUENCE [LARGE SCALE GENOMIC DNA]</scope>
    <source>
        <strain evidence="13 14">RB1R16</strain>
    </source>
</reference>
<keyword evidence="5 9" id="KW-0798">TonB box</keyword>
<evidence type="ECO:0000313" key="14">
    <source>
        <dbReference type="Proteomes" id="UP000239872"/>
    </source>
</evidence>
<feature type="chain" id="PRO_5015392230" evidence="10">
    <location>
        <begin position="21"/>
        <end position="1077"/>
    </location>
</feature>
<evidence type="ECO:0000313" key="13">
    <source>
        <dbReference type="EMBL" id="PQJ12092.1"/>
    </source>
</evidence>
<keyword evidence="3 8" id="KW-1134">Transmembrane beta strand</keyword>
<dbReference type="InterPro" id="IPR000531">
    <property type="entry name" value="Beta-barrel_TonB"/>
</dbReference>
<dbReference type="InterPro" id="IPR008969">
    <property type="entry name" value="CarboxyPept-like_regulatory"/>
</dbReference>
<dbReference type="Pfam" id="PF00593">
    <property type="entry name" value="TonB_dep_Rec_b-barrel"/>
    <property type="match status" value="1"/>
</dbReference>
<evidence type="ECO:0000256" key="9">
    <source>
        <dbReference type="RuleBase" id="RU003357"/>
    </source>
</evidence>
<dbReference type="InterPro" id="IPR023997">
    <property type="entry name" value="TonB-dep_OMP_SusC/RagA_CS"/>
</dbReference>
<dbReference type="Gene3D" id="2.170.130.10">
    <property type="entry name" value="TonB-dependent receptor, plug domain"/>
    <property type="match status" value="1"/>
</dbReference>
<evidence type="ECO:0000259" key="11">
    <source>
        <dbReference type="Pfam" id="PF00593"/>
    </source>
</evidence>
<feature type="domain" description="TonB-dependent receptor plug" evidence="12">
    <location>
        <begin position="116"/>
        <end position="239"/>
    </location>
</feature>
<evidence type="ECO:0000256" key="8">
    <source>
        <dbReference type="PROSITE-ProRule" id="PRU01360"/>
    </source>
</evidence>
<comment type="caution">
    <text evidence="13">The sequence shown here is derived from an EMBL/GenBank/DDBJ whole genome shotgun (WGS) entry which is preliminary data.</text>
</comment>
<evidence type="ECO:0000256" key="3">
    <source>
        <dbReference type="ARBA" id="ARBA00022452"/>
    </source>
</evidence>
<organism evidence="13 14">
    <name type="scientific">Flavipsychrobacter stenotrophus</name>
    <dbReference type="NCBI Taxonomy" id="2077091"/>
    <lineage>
        <taxon>Bacteria</taxon>
        <taxon>Pseudomonadati</taxon>
        <taxon>Bacteroidota</taxon>
        <taxon>Chitinophagia</taxon>
        <taxon>Chitinophagales</taxon>
        <taxon>Chitinophagaceae</taxon>
        <taxon>Flavipsychrobacter</taxon>
    </lineage>
</organism>
<dbReference type="Gene3D" id="2.40.170.20">
    <property type="entry name" value="TonB-dependent receptor, beta-barrel domain"/>
    <property type="match status" value="1"/>
</dbReference>
<dbReference type="InterPro" id="IPR037066">
    <property type="entry name" value="Plug_dom_sf"/>
</dbReference>
<comment type="subcellular location">
    <subcellularLocation>
        <location evidence="1 8">Cell outer membrane</location>
        <topology evidence="1 8">Multi-pass membrane protein</topology>
    </subcellularLocation>
</comment>
<dbReference type="AlphaFoldDB" id="A0A2S7SYU7"/>
<evidence type="ECO:0000256" key="2">
    <source>
        <dbReference type="ARBA" id="ARBA00022448"/>
    </source>
</evidence>
<keyword evidence="2 8" id="KW-0813">Transport</keyword>
<feature type="signal peptide" evidence="10">
    <location>
        <begin position="1"/>
        <end position="20"/>
    </location>
</feature>
<dbReference type="PROSITE" id="PS52016">
    <property type="entry name" value="TONB_DEPENDENT_REC_3"/>
    <property type="match status" value="1"/>
</dbReference>
<dbReference type="NCBIfam" id="TIGR04056">
    <property type="entry name" value="OMP_RagA_SusC"/>
    <property type="match status" value="1"/>
</dbReference>
<dbReference type="SUPFAM" id="SSF49464">
    <property type="entry name" value="Carboxypeptidase regulatory domain-like"/>
    <property type="match status" value="1"/>
</dbReference>
<dbReference type="NCBIfam" id="TIGR04057">
    <property type="entry name" value="SusC_RagA_signa"/>
    <property type="match status" value="1"/>
</dbReference>
<name>A0A2S7SYU7_9BACT</name>
<sequence length="1077" mass="118012">MKRPLLLFVLLISVCMSAFAQTHNVTGKVLDETGQGYPGAGILVKGTAVGTVTDVDGNFNLDIPDGKKNKLIVQALGYVAITVSDTGQSEFIIRLTRTSTTLEGAVVTALGIKREKREVGYNSTTVGADDLTAGNNTSALSSLQGKVAGANITSSTGGPGGSTRVILRGEKSILKNNNALIVIDGVITNNYDRTTSNVLTQTDFGNSANDLDPDEIESISVLPGAAAAALYGSAGSNGALMITTKKGKRHAGESGNSKVDITYKATYTQSDILKYAEQQHQFGQGNLYGGIYDDRRENFSWGAQFDNKLRPWGQIIDGKQLVKPYSDQPNNIKDFFNRGQALNNFVSLSGGSDKTTYYLSLNALNSNGVTPNTFYNKYSVRFNASTQLSNNFYSTINVNYLNSYSRAESGGQAAGSVLDNLYQSARDIPISELKDLSNKYYSQQYIDTAGIERYGYYGAYAKNPYWVAQNYDNRNKTDRIIGDFVVGFKKGEFNVSNRLGIDGSNDRSFYKVPNLNAKPADESGLYDPISNSYLSSGGYSQSNNTYFTLNNDLMVNFTHDFDKDFGVNALAGDNISMVQSEGLSGVIDPGTNGLVIPNFYNFTNNNGPVTTSNFINRRREHSLYADVKFNFQRELFLEVTARNTWSSTLVFSNNSYFYPGANLSWVFTERLNGTKFKKNVMNYGKFRFGAAGVGAGGIPYSNNPAGYTQSAISSAFGSVIPPFNSQPAYQVQSTFGTSDLKPERTREYEIGVDLSFLNDRISGSFTYYNSLTLDLITQAPLAASTGFLSYYTNVGDISNKGIEATLRGTPIQTKWGLKWELFGTYTRNKNNVESLNKGLENVTLGGYSGLAIVAAVGHPLGTFYGNDIQYWNGHAVVNDKGLPVATTKPVYKGSYQPKWVASWGTDLSWKGLKLHVVFVTKQGGLVYNRTKSIMDFTGVSQETTVNGRNPYVWNNSVYQVGTTNNYLKNTTKFSPYDYYTNVENNVPMQNLVNASFVRLQEAAITYRIPTKYYAKRTPFGGLEAGLFGTNLLLWTAKSNQYNDPEETSAGATSNGQGFNYSARPSLRNYGIYIKATF</sequence>
<dbReference type="OrthoDB" id="609136at2"/>
<dbReference type="SUPFAM" id="SSF56935">
    <property type="entry name" value="Porins"/>
    <property type="match status" value="1"/>
</dbReference>
<keyword evidence="10" id="KW-0732">Signal</keyword>
<dbReference type="Pfam" id="PF07715">
    <property type="entry name" value="Plug"/>
    <property type="match status" value="1"/>
</dbReference>
<dbReference type="GO" id="GO:0009279">
    <property type="term" value="C:cell outer membrane"/>
    <property type="evidence" value="ECO:0007669"/>
    <property type="project" value="UniProtKB-SubCell"/>
</dbReference>
<keyword evidence="4 8" id="KW-0812">Transmembrane</keyword>
<dbReference type="Proteomes" id="UP000239872">
    <property type="component" value="Unassembled WGS sequence"/>
</dbReference>
<dbReference type="EMBL" id="PPSL01000002">
    <property type="protein sequence ID" value="PQJ12092.1"/>
    <property type="molecule type" value="Genomic_DNA"/>
</dbReference>
<dbReference type="InterPro" id="IPR036942">
    <property type="entry name" value="Beta-barrel_TonB_sf"/>
</dbReference>
<comment type="similarity">
    <text evidence="8 9">Belongs to the TonB-dependent receptor family.</text>
</comment>
<evidence type="ECO:0000259" key="12">
    <source>
        <dbReference type="Pfam" id="PF07715"/>
    </source>
</evidence>
<dbReference type="InterPro" id="IPR023996">
    <property type="entry name" value="TonB-dep_OMP_SusC/RagA"/>
</dbReference>
<keyword evidence="14" id="KW-1185">Reference proteome</keyword>
<evidence type="ECO:0000256" key="1">
    <source>
        <dbReference type="ARBA" id="ARBA00004571"/>
    </source>
</evidence>
<dbReference type="InterPro" id="IPR012910">
    <property type="entry name" value="Plug_dom"/>
</dbReference>
<protein>
    <submittedName>
        <fullName evidence="13">SusC/RagA family TonB-linked outer membrane protein</fullName>
    </submittedName>
</protein>
<gene>
    <name evidence="13" type="ORF">CJD36_009905</name>
</gene>
<dbReference type="Gene3D" id="2.60.40.1120">
    <property type="entry name" value="Carboxypeptidase-like, regulatory domain"/>
    <property type="match status" value="1"/>
</dbReference>
<evidence type="ECO:0000256" key="5">
    <source>
        <dbReference type="ARBA" id="ARBA00023077"/>
    </source>
</evidence>
<keyword evidence="6 8" id="KW-0472">Membrane</keyword>
<evidence type="ECO:0000256" key="10">
    <source>
        <dbReference type="SAM" id="SignalP"/>
    </source>
</evidence>
<proteinExistence type="inferred from homology"/>
<accession>A0A2S7SYU7</accession>